<proteinExistence type="predicted"/>
<evidence type="ECO:0000313" key="1">
    <source>
        <dbReference type="EMBL" id="KAF2652657.1"/>
    </source>
</evidence>
<gene>
    <name evidence="1" type="ORF">K491DRAFT_604424</name>
</gene>
<dbReference type="EMBL" id="MU004396">
    <property type="protein sequence ID" value="KAF2652657.1"/>
    <property type="molecule type" value="Genomic_DNA"/>
</dbReference>
<dbReference type="OrthoDB" id="4502478at2759"/>
<dbReference type="Proteomes" id="UP000799324">
    <property type="component" value="Unassembled WGS sequence"/>
</dbReference>
<protein>
    <submittedName>
        <fullName evidence="1">Uncharacterized protein</fullName>
    </submittedName>
</protein>
<dbReference type="AlphaFoldDB" id="A0A6A6T024"/>
<organism evidence="1 2">
    <name type="scientific">Lophiostoma macrostomum CBS 122681</name>
    <dbReference type="NCBI Taxonomy" id="1314788"/>
    <lineage>
        <taxon>Eukaryota</taxon>
        <taxon>Fungi</taxon>
        <taxon>Dikarya</taxon>
        <taxon>Ascomycota</taxon>
        <taxon>Pezizomycotina</taxon>
        <taxon>Dothideomycetes</taxon>
        <taxon>Pleosporomycetidae</taxon>
        <taxon>Pleosporales</taxon>
        <taxon>Lophiostomataceae</taxon>
        <taxon>Lophiostoma</taxon>
    </lineage>
</organism>
<sequence>TAERPYRFDELSETVIHTQVLSICHSSQDETKRFYMMGQGFQQLGQGTVQEDNWVVLWFLWHSFRYRDNRESGASNGAYQGYGGE</sequence>
<evidence type="ECO:0000313" key="2">
    <source>
        <dbReference type="Proteomes" id="UP000799324"/>
    </source>
</evidence>
<keyword evidence="2" id="KW-1185">Reference proteome</keyword>
<accession>A0A6A6T024</accession>
<feature type="non-terminal residue" evidence="1">
    <location>
        <position position="1"/>
    </location>
</feature>
<name>A0A6A6T024_9PLEO</name>
<reference evidence="1" key="1">
    <citation type="journal article" date="2020" name="Stud. Mycol.">
        <title>101 Dothideomycetes genomes: a test case for predicting lifestyles and emergence of pathogens.</title>
        <authorList>
            <person name="Haridas S."/>
            <person name="Albert R."/>
            <person name="Binder M."/>
            <person name="Bloem J."/>
            <person name="Labutti K."/>
            <person name="Salamov A."/>
            <person name="Andreopoulos B."/>
            <person name="Baker S."/>
            <person name="Barry K."/>
            <person name="Bills G."/>
            <person name="Bluhm B."/>
            <person name="Cannon C."/>
            <person name="Castanera R."/>
            <person name="Culley D."/>
            <person name="Daum C."/>
            <person name="Ezra D."/>
            <person name="Gonzalez J."/>
            <person name="Henrissat B."/>
            <person name="Kuo A."/>
            <person name="Liang C."/>
            <person name="Lipzen A."/>
            <person name="Lutzoni F."/>
            <person name="Magnuson J."/>
            <person name="Mondo S."/>
            <person name="Nolan M."/>
            <person name="Ohm R."/>
            <person name="Pangilinan J."/>
            <person name="Park H.-J."/>
            <person name="Ramirez L."/>
            <person name="Alfaro M."/>
            <person name="Sun H."/>
            <person name="Tritt A."/>
            <person name="Yoshinaga Y."/>
            <person name="Zwiers L.-H."/>
            <person name="Turgeon B."/>
            <person name="Goodwin S."/>
            <person name="Spatafora J."/>
            <person name="Crous P."/>
            <person name="Grigoriev I."/>
        </authorList>
    </citation>
    <scope>NUCLEOTIDE SEQUENCE</scope>
    <source>
        <strain evidence="1">CBS 122681</strain>
    </source>
</reference>